<dbReference type="Gene3D" id="3.40.50.150">
    <property type="entry name" value="Vaccinia Virus protein VP39"/>
    <property type="match status" value="1"/>
</dbReference>
<name>A0A849P546_9BURK</name>
<dbReference type="EMBL" id="JABGBN010000001">
    <property type="protein sequence ID" value="NOL50922.1"/>
    <property type="molecule type" value="Genomic_DNA"/>
</dbReference>
<evidence type="ECO:0000313" key="2">
    <source>
        <dbReference type="EMBL" id="NOL50922.1"/>
    </source>
</evidence>
<evidence type="ECO:0000313" key="3">
    <source>
        <dbReference type="Proteomes" id="UP000537862"/>
    </source>
</evidence>
<dbReference type="AlphaFoldDB" id="A0A849P546"/>
<keyword evidence="2" id="KW-0808">Transferase</keyword>
<comment type="caution">
    <text evidence="2">The sequence shown here is derived from an EMBL/GenBank/DDBJ whole genome shotgun (WGS) entry which is preliminary data.</text>
</comment>
<dbReference type="GO" id="GO:0032259">
    <property type="term" value="P:methylation"/>
    <property type="evidence" value="ECO:0007669"/>
    <property type="project" value="UniProtKB-KW"/>
</dbReference>
<evidence type="ECO:0000259" key="1">
    <source>
        <dbReference type="Pfam" id="PF08241"/>
    </source>
</evidence>
<organism evidence="2 3">
    <name type="scientific">Pelistega suis</name>
    <dbReference type="NCBI Taxonomy" id="1631957"/>
    <lineage>
        <taxon>Bacteria</taxon>
        <taxon>Pseudomonadati</taxon>
        <taxon>Pseudomonadota</taxon>
        <taxon>Betaproteobacteria</taxon>
        <taxon>Burkholderiales</taxon>
        <taxon>Alcaligenaceae</taxon>
        <taxon>Pelistega</taxon>
    </lineage>
</organism>
<keyword evidence="2" id="KW-0489">Methyltransferase</keyword>
<dbReference type="SUPFAM" id="SSF53335">
    <property type="entry name" value="S-adenosyl-L-methionine-dependent methyltransferases"/>
    <property type="match status" value="1"/>
</dbReference>
<dbReference type="InterPro" id="IPR029063">
    <property type="entry name" value="SAM-dependent_MTases_sf"/>
</dbReference>
<gene>
    <name evidence="2" type="ORF">HKX39_01845</name>
</gene>
<keyword evidence="3" id="KW-1185">Reference proteome</keyword>
<dbReference type="InterPro" id="IPR013216">
    <property type="entry name" value="Methyltransf_11"/>
</dbReference>
<accession>A0A849P546</accession>
<sequence length="226" mass="26077">MDKHLVQIFHHWLASSQGQALTRQEQMKVAPILTNTFGYLALQVGLPHIDYLTSNRSRKKLIVSSQNTHAYTYKYPCIQAPATHIPLEEQSVDLIVLPHTLELSTQPKEILKEAHRLLINEGQLLITGFNPWHIGMLRRLYRSHHLPTLPYQQFISISKIKEWFTLYGFEINRQSSHIRHWGKDGIFYILTARKRSLGMHLIGPAIKKKNPSAIKPAVATQKTHKQ</sequence>
<dbReference type="Proteomes" id="UP000537862">
    <property type="component" value="Unassembled WGS sequence"/>
</dbReference>
<dbReference type="GO" id="GO:0008757">
    <property type="term" value="F:S-adenosylmethionine-dependent methyltransferase activity"/>
    <property type="evidence" value="ECO:0007669"/>
    <property type="project" value="InterPro"/>
</dbReference>
<dbReference type="Pfam" id="PF08241">
    <property type="entry name" value="Methyltransf_11"/>
    <property type="match status" value="1"/>
</dbReference>
<dbReference type="RefSeq" id="WP_171679603.1">
    <property type="nucleotide sequence ID" value="NZ_JABGBN010000001.1"/>
</dbReference>
<protein>
    <submittedName>
        <fullName evidence="2">Methyltransferase domain-containing protein</fullName>
    </submittedName>
</protein>
<feature type="domain" description="Methyltransferase type 11" evidence="1">
    <location>
        <begin position="57"/>
        <end position="126"/>
    </location>
</feature>
<reference evidence="2 3" key="1">
    <citation type="submission" date="2020-05" db="EMBL/GenBank/DDBJ databases">
        <authorList>
            <person name="Niu N."/>
        </authorList>
    </citation>
    <scope>NUCLEOTIDE SEQUENCE [LARGE SCALE GENOMIC DNA]</scope>
    <source>
        <strain evidence="2 3">3340-03</strain>
    </source>
</reference>
<proteinExistence type="predicted"/>